<dbReference type="SUPFAM" id="SSF50249">
    <property type="entry name" value="Nucleic acid-binding proteins"/>
    <property type="match status" value="1"/>
</dbReference>
<dbReference type="InterPro" id="IPR050180">
    <property type="entry name" value="RNR_Ribonuclease"/>
</dbReference>
<name>A0AAE0KZI0_9CHLO</name>
<dbReference type="GO" id="GO:0000932">
    <property type="term" value="C:P-body"/>
    <property type="evidence" value="ECO:0007669"/>
    <property type="project" value="TreeGrafter"/>
</dbReference>
<feature type="non-terminal residue" evidence="2">
    <location>
        <position position="1"/>
    </location>
</feature>
<sequence length="215" mass="23626">CGALLLHTSAGAPHTSARALLPEIQHAVRVLQELHEACEAVEESFDLPREDKPSVAEWSTMLDGRLKPFFHQLERCVNKPGYSTVEPLAALLMKNLSMPVNCQSAEQILVRCGQWGPHHFHDGLLRRAGVTPHFSEEVEKAAEELAEAAAIDGALSADKNLENRVDLTHLKVFTIDDALTVEIDDGISVEALSDGRHRIWVHIADPSRLVQPGEA</sequence>
<dbReference type="AlphaFoldDB" id="A0AAE0KZI0"/>
<dbReference type="PANTHER" id="PTHR23355:SF42">
    <property type="entry name" value="RIBONUCLEASE II, CHLOROPLASTIC_MITOCHONDRIAL"/>
    <property type="match status" value="1"/>
</dbReference>
<evidence type="ECO:0000259" key="1">
    <source>
        <dbReference type="Pfam" id="PF00773"/>
    </source>
</evidence>
<comment type="caution">
    <text evidence="2">The sequence shown here is derived from an EMBL/GenBank/DDBJ whole genome shotgun (WGS) entry which is preliminary data.</text>
</comment>
<dbReference type="GO" id="GO:0000175">
    <property type="term" value="F:3'-5'-RNA exonuclease activity"/>
    <property type="evidence" value="ECO:0007669"/>
    <property type="project" value="TreeGrafter"/>
</dbReference>
<organism evidence="2 3">
    <name type="scientific">Cymbomonas tetramitiformis</name>
    <dbReference type="NCBI Taxonomy" id="36881"/>
    <lineage>
        <taxon>Eukaryota</taxon>
        <taxon>Viridiplantae</taxon>
        <taxon>Chlorophyta</taxon>
        <taxon>Pyramimonadophyceae</taxon>
        <taxon>Pyramimonadales</taxon>
        <taxon>Pyramimonadaceae</taxon>
        <taxon>Cymbomonas</taxon>
    </lineage>
</organism>
<dbReference type="InterPro" id="IPR012340">
    <property type="entry name" value="NA-bd_OB-fold"/>
</dbReference>
<dbReference type="GO" id="GO:0006402">
    <property type="term" value="P:mRNA catabolic process"/>
    <property type="evidence" value="ECO:0007669"/>
    <property type="project" value="TreeGrafter"/>
</dbReference>
<dbReference type="PANTHER" id="PTHR23355">
    <property type="entry name" value="RIBONUCLEASE"/>
    <property type="match status" value="1"/>
</dbReference>
<evidence type="ECO:0000313" key="3">
    <source>
        <dbReference type="Proteomes" id="UP001190700"/>
    </source>
</evidence>
<proteinExistence type="predicted"/>
<keyword evidence="3" id="KW-1185">Reference proteome</keyword>
<gene>
    <name evidence="2" type="ORF">CYMTET_24995</name>
</gene>
<protein>
    <recommendedName>
        <fullName evidence="1">RNB domain-containing protein</fullName>
    </recommendedName>
</protein>
<dbReference type="GO" id="GO:0003723">
    <property type="term" value="F:RNA binding"/>
    <property type="evidence" value="ECO:0007669"/>
    <property type="project" value="InterPro"/>
</dbReference>
<dbReference type="Pfam" id="PF00773">
    <property type="entry name" value="RNB"/>
    <property type="match status" value="1"/>
</dbReference>
<dbReference type="EMBL" id="LGRX02013160">
    <property type="protein sequence ID" value="KAK3266372.1"/>
    <property type="molecule type" value="Genomic_DNA"/>
</dbReference>
<reference evidence="2 3" key="1">
    <citation type="journal article" date="2015" name="Genome Biol. Evol.">
        <title>Comparative Genomics of a Bacterivorous Green Alga Reveals Evolutionary Causalities and Consequences of Phago-Mixotrophic Mode of Nutrition.</title>
        <authorList>
            <person name="Burns J.A."/>
            <person name="Paasch A."/>
            <person name="Narechania A."/>
            <person name="Kim E."/>
        </authorList>
    </citation>
    <scope>NUCLEOTIDE SEQUENCE [LARGE SCALE GENOMIC DNA]</scope>
    <source>
        <strain evidence="2 3">PLY_AMNH</strain>
    </source>
</reference>
<dbReference type="InterPro" id="IPR001900">
    <property type="entry name" value="RNase_II/R"/>
</dbReference>
<evidence type="ECO:0000313" key="2">
    <source>
        <dbReference type="EMBL" id="KAK3266372.1"/>
    </source>
</evidence>
<dbReference type="Proteomes" id="UP001190700">
    <property type="component" value="Unassembled WGS sequence"/>
</dbReference>
<accession>A0AAE0KZI0</accession>
<feature type="domain" description="RNB" evidence="1">
    <location>
        <begin position="164"/>
        <end position="214"/>
    </location>
</feature>